<feature type="region of interest" description="Disordered" evidence="1">
    <location>
        <begin position="415"/>
        <end position="441"/>
    </location>
</feature>
<evidence type="ECO:0000256" key="1">
    <source>
        <dbReference type="SAM" id="MobiDB-lite"/>
    </source>
</evidence>
<evidence type="ECO:0000313" key="3">
    <source>
        <dbReference type="Proteomes" id="UP001176961"/>
    </source>
</evidence>
<proteinExistence type="predicted"/>
<keyword evidence="3" id="KW-1185">Reference proteome</keyword>
<name>A0AA36MEE3_CYLNA</name>
<feature type="compositionally biased region" description="Polar residues" evidence="1">
    <location>
        <begin position="352"/>
        <end position="361"/>
    </location>
</feature>
<accession>A0AA36MEE3</accession>
<dbReference type="Proteomes" id="UP001176961">
    <property type="component" value="Unassembled WGS sequence"/>
</dbReference>
<gene>
    <name evidence="2" type="ORF">CYNAS_LOCUS18380</name>
</gene>
<reference evidence="2" key="1">
    <citation type="submission" date="2023-07" db="EMBL/GenBank/DDBJ databases">
        <authorList>
            <consortium name="CYATHOMIX"/>
        </authorList>
    </citation>
    <scope>NUCLEOTIDE SEQUENCE</scope>
    <source>
        <strain evidence="2">N/A</strain>
    </source>
</reference>
<dbReference type="AlphaFoldDB" id="A0AA36MEE3"/>
<protein>
    <submittedName>
        <fullName evidence="2">Uncharacterized protein</fullName>
    </submittedName>
</protein>
<feature type="compositionally biased region" description="Low complexity" evidence="1">
    <location>
        <begin position="366"/>
        <end position="383"/>
    </location>
</feature>
<feature type="region of interest" description="Disordered" evidence="1">
    <location>
        <begin position="334"/>
        <end position="388"/>
    </location>
</feature>
<evidence type="ECO:0000313" key="2">
    <source>
        <dbReference type="EMBL" id="CAJ0606397.1"/>
    </source>
</evidence>
<feature type="compositionally biased region" description="Basic and acidic residues" evidence="1">
    <location>
        <begin position="532"/>
        <end position="546"/>
    </location>
</feature>
<organism evidence="2 3">
    <name type="scientific">Cylicocyclus nassatus</name>
    <name type="common">Nematode worm</name>
    <dbReference type="NCBI Taxonomy" id="53992"/>
    <lineage>
        <taxon>Eukaryota</taxon>
        <taxon>Metazoa</taxon>
        <taxon>Ecdysozoa</taxon>
        <taxon>Nematoda</taxon>
        <taxon>Chromadorea</taxon>
        <taxon>Rhabditida</taxon>
        <taxon>Rhabditina</taxon>
        <taxon>Rhabditomorpha</taxon>
        <taxon>Strongyloidea</taxon>
        <taxon>Strongylidae</taxon>
        <taxon>Cylicocyclus</taxon>
    </lineage>
</organism>
<feature type="region of interest" description="Disordered" evidence="1">
    <location>
        <begin position="512"/>
        <end position="546"/>
    </location>
</feature>
<sequence>MAIQKPRDIAALVKAISTPDSYQHDSLFEHHMRENLEPNDIHIVSVYLQRVPRSTEDLNMNVQQQNNGAISDYLSQRRMWHRPITWLWLEWKAVNSVIFVDKPRWNRLDMKNNEGIATPCEAELILDNVEQGLICWISSRQEHAAFKFYDERTTSCHKLFIKPIYCITVPVTREVRVACGTFIRWSHFLIALAVLSSVGVERPKMASIEGEARTEQKFRGLRNRRKSTPELEDPFDDPALVTNVLNMRNEEGLTALEMAVRAGSDTCAMLITKYARTAQKTRPRLRGMSVTRRASGEANENDIMIELDDAPPLAAPFASRRPFVLDAHSRRLSRDKISNSLKRLPPTPPVRTDSNNSPQGKTENRPISNDSVSSLPSPSNSPSADVHKSFSVGEKLRSIFAGRWHTDAELAPSKRPLEYKKSSGEENHVQSRPATSPIAADQKMSVDEGKTLLGSSSQRLDSLQYILKTTLVKKIKGIEDIILATIITENTAKILLEAASIEPNNFADVFRSPWPSSKPTRLPPLRNLRRRAASEGRRRSGQEPLT</sequence>
<feature type="compositionally biased region" description="Basic and acidic residues" evidence="1">
    <location>
        <begin position="415"/>
        <end position="429"/>
    </location>
</feature>
<dbReference type="EMBL" id="CATQJL010000316">
    <property type="protein sequence ID" value="CAJ0606397.1"/>
    <property type="molecule type" value="Genomic_DNA"/>
</dbReference>
<comment type="caution">
    <text evidence="2">The sequence shown here is derived from an EMBL/GenBank/DDBJ whole genome shotgun (WGS) entry which is preliminary data.</text>
</comment>